<dbReference type="AlphaFoldDB" id="G8JMJ2"/>
<dbReference type="EMBL" id="CP002497">
    <property type="protein sequence ID" value="AET37709.1"/>
    <property type="molecule type" value="Genomic_DNA"/>
</dbReference>
<reference evidence="3" key="1">
    <citation type="journal article" date="2012" name="G3 (Bethesda)">
        <title>Pichia sorbitophila, an interspecies yeast hybrid reveals early steps of genome resolution following polyploidization.</title>
        <authorList>
            <person name="Leh Louis V."/>
            <person name="Despons L."/>
            <person name="Friedrich A."/>
            <person name="Martin T."/>
            <person name="Durrens P."/>
            <person name="Casaregola S."/>
            <person name="Neuveglise C."/>
            <person name="Fairhead C."/>
            <person name="Marck C."/>
            <person name="Cruz J.A."/>
            <person name="Straub M.L."/>
            <person name="Kugler V."/>
            <person name="Sacerdot C."/>
            <person name="Uzunov Z."/>
            <person name="Thierry A."/>
            <person name="Weiss S."/>
            <person name="Bleykasten C."/>
            <person name="De Montigny J."/>
            <person name="Jacques N."/>
            <person name="Jung P."/>
            <person name="Lemaire M."/>
            <person name="Mallet S."/>
            <person name="Morel G."/>
            <person name="Richard G.F."/>
            <person name="Sarkar A."/>
            <person name="Savel G."/>
            <person name="Schacherer J."/>
            <person name="Seret M.L."/>
            <person name="Talla E."/>
            <person name="Samson G."/>
            <person name="Jubin C."/>
            <person name="Poulain J."/>
            <person name="Vacherie B."/>
            <person name="Barbe V."/>
            <person name="Pelletier E."/>
            <person name="Sherman D.J."/>
            <person name="Westhof E."/>
            <person name="Weissenbach J."/>
            <person name="Baret P.V."/>
            <person name="Wincker P."/>
            <person name="Gaillardin C."/>
            <person name="Dujon B."/>
            <person name="Souciet J.L."/>
        </authorList>
    </citation>
    <scope>NUCLEOTIDE SEQUENCE [LARGE SCALE GENOMIC DNA]</scope>
    <source>
        <strain evidence="3">CBS 270.75 / DBVPG 7215 / KCTC 17166 / NRRL Y-17582</strain>
    </source>
</reference>
<dbReference type="FunCoup" id="G8JMJ2">
    <property type="interactions" value="8"/>
</dbReference>
<dbReference type="OMA" id="NHTEDRN"/>
<evidence type="ECO:0000256" key="1">
    <source>
        <dbReference type="SAM" id="MobiDB-lite"/>
    </source>
</evidence>
<feature type="region of interest" description="Disordered" evidence="1">
    <location>
        <begin position="1"/>
        <end position="21"/>
    </location>
</feature>
<dbReference type="KEGG" id="erc:Ecym_1484"/>
<sequence>MPTVDLSTVNSSSSANTQNGSEFTKNAEQVVTVFDLASEIEQSLNQALAQIEANESQFEKSLISIHERLSNLQQ</sequence>
<keyword evidence="3" id="KW-1185">Reference proteome</keyword>
<evidence type="ECO:0000313" key="3">
    <source>
        <dbReference type="Proteomes" id="UP000006790"/>
    </source>
</evidence>
<protein>
    <submittedName>
        <fullName evidence="2">Uncharacterized protein</fullName>
    </submittedName>
</protein>
<name>G8JMJ2_ERECY</name>
<evidence type="ECO:0000313" key="2">
    <source>
        <dbReference type="EMBL" id="AET37709.1"/>
    </source>
</evidence>
<accession>G8JMJ2</accession>
<organism evidence="2 3">
    <name type="scientific">Eremothecium cymbalariae (strain CBS 270.75 / DBVPG 7215 / KCTC 17166 / NRRL Y-17582)</name>
    <name type="common">Yeast</name>
    <dbReference type="NCBI Taxonomy" id="931890"/>
    <lineage>
        <taxon>Eukaryota</taxon>
        <taxon>Fungi</taxon>
        <taxon>Dikarya</taxon>
        <taxon>Ascomycota</taxon>
        <taxon>Saccharomycotina</taxon>
        <taxon>Saccharomycetes</taxon>
        <taxon>Saccharomycetales</taxon>
        <taxon>Saccharomycetaceae</taxon>
        <taxon>Eremothecium</taxon>
    </lineage>
</organism>
<dbReference type="GeneID" id="11470436"/>
<dbReference type="Proteomes" id="UP000006790">
    <property type="component" value="Chromosome 1"/>
</dbReference>
<dbReference type="RefSeq" id="XP_003644526.1">
    <property type="nucleotide sequence ID" value="XM_003644478.1"/>
</dbReference>
<gene>
    <name evidence="2" type="ordered locus">Ecym_1484</name>
</gene>
<dbReference type="InParanoid" id="G8JMJ2"/>
<proteinExistence type="predicted"/>
<dbReference type="OrthoDB" id="4066296at2759"/>
<dbReference type="HOGENOM" id="CLU_192383_0_0_1"/>